<name>A0A2P2IXS9_RHIMU</name>
<accession>A0A2P2IXS9</accession>
<reference evidence="1" key="1">
    <citation type="submission" date="2018-02" db="EMBL/GenBank/DDBJ databases">
        <title>Rhizophora mucronata_Transcriptome.</title>
        <authorList>
            <person name="Meera S.P."/>
            <person name="Sreeshan A."/>
            <person name="Augustine A."/>
        </authorList>
    </citation>
    <scope>NUCLEOTIDE SEQUENCE</scope>
    <source>
        <tissue evidence="1">Leaf</tissue>
    </source>
</reference>
<dbReference type="AlphaFoldDB" id="A0A2P2IXS9"/>
<organism evidence="1">
    <name type="scientific">Rhizophora mucronata</name>
    <name type="common">Asiatic mangrove</name>
    <dbReference type="NCBI Taxonomy" id="61149"/>
    <lineage>
        <taxon>Eukaryota</taxon>
        <taxon>Viridiplantae</taxon>
        <taxon>Streptophyta</taxon>
        <taxon>Embryophyta</taxon>
        <taxon>Tracheophyta</taxon>
        <taxon>Spermatophyta</taxon>
        <taxon>Magnoliopsida</taxon>
        <taxon>eudicotyledons</taxon>
        <taxon>Gunneridae</taxon>
        <taxon>Pentapetalae</taxon>
        <taxon>rosids</taxon>
        <taxon>fabids</taxon>
        <taxon>Malpighiales</taxon>
        <taxon>Rhizophoraceae</taxon>
        <taxon>Rhizophora</taxon>
    </lineage>
</organism>
<dbReference type="EMBL" id="GGEC01005547">
    <property type="protein sequence ID" value="MBW86030.1"/>
    <property type="molecule type" value="Transcribed_RNA"/>
</dbReference>
<proteinExistence type="predicted"/>
<sequence>MKCHMQNTFFSSILARQLMLENFPSISNVLGLLQGLVVWNFKQANITSF</sequence>
<evidence type="ECO:0000313" key="1">
    <source>
        <dbReference type="EMBL" id="MBW86030.1"/>
    </source>
</evidence>
<protein>
    <submittedName>
        <fullName evidence="1">Uncharacterized protein</fullName>
    </submittedName>
</protein>